<protein>
    <submittedName>
        <fullName evidence="2">Uncharacterized protein</fullName>
    </submittedName>
</protein>
<name>A0ABN1BMX8_9DEIO</name>
<feature type="chain" id="PRO_5045743404" evidence="1">
    <location>
        <begin position="29"/>
        <end position="693"/>
    </location>
</feature>
<reference evidence="2 3" key="1">
    <citation type="journal article" date="2019" name="Int. J. Syst. Evol. Microbiol.">
        <title>The Global Catalogue of Microorganisms (GCM) 10K type strain sequencing project: providing services to taxonomists for standard genome sequencing and annotation.</title>
        <authorList>
            <consortium name="The Broad Institute Genomics Platform"/>
            <consortium name="The Broad Institute Genome Sequencing Center for Infectious Disease"/>
            <person name="Wu L."/>
            <person name="Ma J."/>
        </authorList>
    </citation>
    <scope>NUCLEOTIDE SEQUENCE [LARGE SCALE GENOMIC DNA]</scope>
    <source>
        <strain evidence="2 3">JCM 14368</strain>
    </source>
</reference>
<dbReference type="EMBL" id="BAAADB010000004">
    <property type="protein sequence ID" value="GAA0501430.1"/>
    <property type="molecule type" value="Genomic_DNA"/>
</dbReference>
<evidence type="ECO:0000313" key="2">
    <source>
        <dbReference type="EMBL" id="GAA0501430.1"/>
    </source>
</evidence>
<organism evidence="2 3">
    <name type="scientific">Deinococcus depolymerans</name>
    <dbReference type="NCBI Taxonomy" id="392408"/>
    <lineage>
        <taxon>Bacteria</taxon>
        <taxon>Thermotogati</taxon>
        <taxon>Deinococcota</taxon>
        <taxon>Deinococci</taxon>
        <taxon>Deinococcales</taxon>
        <taxon>Deinococcaceae</taxon>
        <taxon>Deinococcus</taxon>
    </lineage>
</organism>
<keyword evidence="3" id="KW-1185">Reference proteome</keyword>
<dbReference type="Proteomes" id="UP001500191">
    <property type="component" value="Unassembled WGS sequence"/>
</dbReference>
<accession>A0ABN1BMX8</accession>
<evidence type="ECO:0000313" key="3">
    <source>
        <dbReference type="Proteomes" id="UP001500191"/>
    </source>
</evidence>
<gene>
    <name evidence="2" type="ORF">GCM10008937_06120</name>
</gene>
<feature type="signal peptide" evidence="1">
    <location>
        <begin position="1"/>
        <end position="28"/>
    </location>
</feature>
<keyword evidence="1" id="KW-0732">Signal</keyword>
<dbReference type="SUPFAM" id="SSF56935">
    <property type="entry name" value="Porins"/>
    <property type="match status" value="1"/>
</dbReference>
<dbReference type="RefSeq" id="WP_343755940.1">
    <property type="nucleotide sequence ID" value="NZ_BAAADB010000004.1"/>
</dbReference>
<proteinExistence type="predicted"/>
<sequence length="693" mass="71982">MQRRCRPASTQLARAALLSAGLTGAAGAQLCEWPAEIMDVRMGTSARGEWLVRRAPDGSRVWIERGALGAGEGGYVARDLPCPDGEGTLIREELAWTVDEAALQLTFTPNVTLLPVVTVRPEWPSGALPGEWAVVTVPVSAQVSGTAGGHVSGTLGIRPSYRTGPVTVSGQLDTQATDGQIGVSGVLGATVRLAGTEIGAQVQRNAAGLSAAAHVTAAHVSQRTLPPVTVPVPLGGSVTVQVDGNTAVPVTAAPGTLILTGIPLPDRAGEVQVTVREEAGLRTISTAFPAPRHSLNPGDWRAAAEATVTPGGASFQVRAAFAAGSWLWSTQGVLSGAGPGAGVTGTYRNGPVTLALTAETSRNGDAWASRFGASYRTQGEVNGATWHAGLHGTWGTQRDGAGAGVDLGLSANRWQVRAAGDWTAGGTEVSLSGQWQARPDLRIRAGGRWTAQEQTWQLGVTWQVAPGTDIEALTGERRALNVTYRPAEPWTVQAQVTPGESLLGVTGGSTARIGASVTTRGTWQANLSSVLVSTGGLSRWSRTGDSGVVAVQTGLPDLLLLLDGRPAGRTDARGTLLLAGVTPGTPHTLSVQVNDLPIEVLVGQDRLTFTLQDTAGTQVDWHTNFRRLRTVTFLARPDEPAAFGTVRAAGQEWALDSLGRTLLPPEAGQGQLVWNDRSCPVTWTATDGTATCS</sequence>
<evidence type="ECO:0000256" key="1">
    <source>
        <dbReference type="SAM" id="SignalP"/>
    </source>
</evidence>
<comment type="caution">
    <text evidence="2">The sequence shown here is derived from an EMBL/GenBank/DDBJ whole genome shotgun (WGS) entry which is preliminary data.</text>
</comment>